<proteinExistence type="predicted"/>
<sequence length="112" mass="11773">SASTARFFYIPPVGAGLELASRGFRVREGDPSAAISGVSLYPPLLQDGYDPQSGDVGKSQADAILIPSEDEFDLDSRSDISFESLDGLLPDTRNKVKSGCVTGTGMCGRPTC</sequence>
<dbReference type="Proteomes" id="UP001303115">
    <property type="component" value="Unassembled WGS sequence"/>
</dbReference>
<keyword evidence="2" id="KW-1185">Reference proteome</keyword>
<feature type="non-terminal residue" evidence="1">
    <location>
        <position position="1"/>
    </location>
</feature>
<reference evidence="2" key="1">
    <citation type="journal article" date="2023" name="Mol. Phylogenet. Evol.">
        <title>Genome-scale phylogeny and comparative genomics of the fungal order Sordariales.</title>
        <authorList>
            <person name="Hensen N."/>
            <person name="Bonometti L."/>
            <person name="Westerberg I."/>
            <person name="Brannstrom I.O."/>
            <person name="Guillou S."/>
            <person name="Cros-Aarteil S."/>
            <person name="Calhoun S."/>
            <person name="Haridas S."/>
            <person name="Kuo A."/>
            <person name="Mondo S."/>
            <person name="Pangilinan J."/>
            <person name="Riley R."/>
            <person name="LaButti K."/>
            <person name="Andreopoulos B."/>
            <person name="Lipzen A."/>
            <person name="Chen C."/>
            <person name="Yan M."/>
            <person name="Daum C."/>
            <person name="Ng V."/>
            <person name="Clum A."/>
            <person name="Steindorff A."/>
            <person name="Ohm R.A."/>
            <person name="Martin F."/>
            <person name="Silar P."/>
            <person name="Natvig D.O."/>
            <person name="Lalanne C."/>
            <person name="Gautier V."/>
            <person name="Ament-Velasquez S.L."/>
            <person name="Kruys A."/>
            <person name="Hutchinson M.I."/>
            <person name="Powell A.J."/>
            <person name="Barry K."/>
            <person name="Miller A.N."/>
            <person name="Grigoriev I.V."/>
            <person name="Debuchy R."/>
            <person name="Gladieux P."/>
            <person name="Hiltunen Thoren M."/>
            <person name="Johannesson H."/>
        </authorList>
    </citation>
    <scope>NUCLEOTIDE SEQUENCE [LARGE SCALE GENOMIC DNA]</scope>
    <source>
        <strain evidence="2">CBS 284.82</strain>
    </source>
</reference>
<dbReference type="EMBL" id="MU854883">
    <property type="protein sequence ID" value="KAK4031314.1"/>
    <property type="molecule type" value="Genomic_DNA"/>
</dbReference>
<comment type="caution">
    <text evidence="1">The sequence shown here is derived from an EMBL/GenBank/DDBJ whole genome shotgun (WGS) entry which is preliminary data.</text>
</comment>
<evidence type="ECO:0000313" key="2">
    <source>
        <dbReference type="Proteomes" id="UP001303115"/>
    </source>
</evidence>
<name>A0AAN6P422_9PEZI</name>
<organism evidence="1 2">
    <name type="scientific">Parachaetomium inaequale</name>
    <dbReference type="NCBI Taxonomy" id="2588326"/>
    <lineage>
        <taxon>Eukaryota</taxon>
        <taxon>Fungi</taxon>
        <taxon>Dikarya</taxon>
        <taxon>Ascomycota</taxon>
        <taxon>Pezizomycotina</taxon>
        <taxon>Sordariomycetes</taxon>
        <taxon>Sordariomycetidae</taxon>
        <taxon>Sordariales</taxon>
        <taxon>Chaetomiaceae</taxon>
        <taxon>Parachaetomium</taxon>
    </lineage>
</organism>
<protein>
    <submittedName>
        <fullName evidence="1">Uncharacterized protein</fullName>
    </submittedName>
</protein>
<gene>
    <name evidence="1" type="ORF">C8A01DRAFT_21447</name>
</gene>
<accession>A0AAN6P422</accession>
<dbReference type="AlphaFoldDB" id="A0AAN6P422"/>
<evidence type="ECO:0000313" key="1">
    <source>
        <dbReference type="EMBL" id="KAK4031314.1"/>
    </source>
</evidence>